<dbReference type="InterPro" id="IPR001104">
    <property type="entry name" value="3-oxo-5_a-steroid_4-DH_C"/>
</dbReference>
<evidence type="ECO:0000256" key="2">
    <source>
        <dbReference type="ARBA" id="ARBA00007742"/>
    </source>
</evidence>
<keyword evidence="3 6" id="KW-0812">Transmembrane</keyword>
<dbReference type="InterPro" id="IPR039357">
    <property type="entry name" value="SRD5A/TECR"/>
</dbReference>
<keyword evidence="4 6" id="KW-1133">Transmembrane helix</keyword>
<dbReference type="HOGENOM" id="CLU_065395_0_1_1"/>
<organism evidence="8 9">
    <name type="scientific">Heterobasidion irregulare (strain TC 32-1)</name>
    <dbReference type="NCBI Taxonomy" id="747525"/>
    <lineage>
        <taxon>Eukaryota</taxon>
        <taxon>Fungi</taxon>
        <taxon>Dikarya</taxon>
        <taxon>Basidiomycota</taxon>
        <taxon>Agaricomycotina</taxon>
        <taxon>Agaricomycetes</taxon>
        <taxon>Russulales</taxon>
        <taxon>Bondarzewiaceae</taxon>
        <taxon>Heterobasidion</taxon>
        <taxon>Heterobasidion annosum species complex</taxon>
    </lineage>
</organism>
<keyword evidence="5 6" id="KW-0472">Membrane</keyword>
<dbReference type="PROSITE" id="PS50244">
    <property type="entry name" value="S5A_REDUCTASE"/>
    <property type="match status" value="1"/>
</dbReference>
<feature type="transmembrane region" description="Helical" evidence="6">
    <location>
        <begin position="167"/>
        <end position="184"/>
    </location>
</feature>
<feature type="transmembrane region" description="Helical" evidence="6">
    <location>
        <begin position="30"/>
        <end position="47"/>
    </location>
</feature>
<dbReference type="PANTHER" id="PTHR10556:SF43">
    <property type="entry name" value="STEROID 5-ALPHA-REDUCTASE DET2"/>
    <property type="match status" value="1"/>
</dbReference>
<dbReference type="EMBL" id="KI925467">
    <property type="protein sequence ID" value="ETW74888.1"/>
    <property type="molecule type" value="Genomic_DNA"/>
</dbReference>
<dbReference type="OrthoDB" id="5788137at2759"/>
<dbReference type="eggNOG" id="KOG1638">
    <property type="taxonomic scope" value="Eukaryota"/>
</dbReference>
<feature type="domain" description="3-oxo-5-alpha-steroid 4-dehydrogenase C-terminal" evidence="7">
    <location>
        <begin position="130"/>
        <end position="244"/>
    </location>
</feature>
<dbReference type="GO" id="GO:0016627">
    <property type="term" value="F:oxidoreductase activity, acting on the CH-CH group of donors"/>
    <property type="evidence" value="ECO:0007669"/>
    <property type="project" value="InterPro"/>
</dbReference>
<dbReference type="Gene3D" id="1.20.120.1630">
    <property type="match status" value="1"/>
</dbReference>
<dbReference type="GO" id="GO:0016020">
    <property type="term" value="C:membrane"/>
    <property type="evidence" value="ECO:0007669"/>
    <property type="project" value="UniProtKB-SubCell"/>
</dbReference>
<evidence type="ECO:0000256" key="5">
    <source>
        <dbReference type="ARBA" id="ARBA00023136"/>
    </source>
</evidence>
<feature type="transmembrane region" description="Helical" evidence="6">
    <location>
        <begin position="130"/>
        <end position="155"/>
    </location>
</feature>
<dbReference type="STRING" id="747525.W4JMY0"/>
<dbReference type="PANTHER" id="PTHR10556">
    <property type="entry name" value="3-OXO-5-ALPHA-STEROID 4-DEHYDROGENASE"/>
    <property type="match status" value="1"/>
</dbReference>
<dbReference type="FunCoup" id="W4JMY0">
    <property type="interactions" value="11"/>
</dbReference>
<keyword evidence="9" id="KW-1185">Reference proteome</keyword>
<evidence type="ECO:0000256" key="3">
    <source>
        <dbReference type="ARBA" id="ARBA00022692"/>
    </source>
</evidence>
<dbReference type="KEGG" id="hir:HETIRDRAFT_461496"/>
<evidence type="ECO:0000256" key="4">
    <source>
        <dbReference type="ARBA" id="ARBA00022989"/>
    </source>
</evidence>
<evidence type="ECO:0000313" key="9">
    <source>
        <dbReference type="Proteomes" id="UP000030671"/>
    </source>
</evidence>
<evidence type="ECO:0000256" key="1">
    <source>
        <dbReference type="ARBA" id="ARBA00004141"/>
    </source>
</evidence>
<reference evidence="8 9" key="1">
    <citation type="journal article" date="2012" name="New Phytol.">
        <title>Insight into trade-off between wood decay and parasitism from the genome of a fungal forest pathogen.</title>
        <authorList>
            <person name="Olson A."/>
            <person name="Aerts A."/>
            <person name="Asiegbu F."/>
            <person name="Belbahri L."/>
            <person name="Bouzid O."/>
            <person name="Broberg A."/>
            <person name="Canback B."/>
            <person name="Coutinho P.M."/>
            <person name="Cullen D."/>
            <person name="Dalman K."/>
            <person name="Deflorio G."/>
            <person name="van Diepen L.T."/>
            <person name="Dunand C."/>
            <person name="Duplessis S."/>
            <person name="Durling M."/>
            <person name="Gonthier P."/>
            <person name="Grimwood J."/>
            <person name="Fossdal C.G."/>
            <person name="Hansson D."/>
            <person name="Henrissat B."/>
            <person name="Hietala A."/>
            <person name="Himmelstrand K."/>
            <person name="Hoffmeister D."/>
            <person name="Hogberg N."/>
            <person name="James T.Y."/>
            <person name="Karlsson M."/>
            <person name="Kohler A."/>
            <person name="Kues U."/>
            <person name="Lee Y.H."/>
            <person name="Lin Y.C."/>
            <person name="Lind M."/>
            <person name="Lindquist E."/>
            <person name="Lombard V."/>
            <person name="Lucas S."/>
            <person name="Lunden K."/>
            <person name="Morin E."/>
            <person name="Murat C."/>
            <person name="Park J."/>
            <person name="Raffaello T."/>
            <person name="Rouze P."/>
            <person name="Salamov A."/>
            <person name="Schmutz J."/>
            <person name="Solheim H."/>
            <person name="Stahlberg J."/>
            <person name="Velez H."/>
            <person name="de Vries R.P."/>
            <person name="Wiebenga A."/>
            <person name="Woodward S."/>
            <person name="Yakovlev I."/>
            <person name="Garbelotto M."/>
            <person name="Martin F."/>
            <person name="Grigoriev I.V."/>
            <person name="Stenlid J."/>
        </authorList>
    </citation>
    <scope>NUCLEOTIDE SEQUENCE [LARGE SCALE GENOMIC DNA]</scope>
    <source>
        <strain evidence="8 9">TC 32-1</strain>
    </source>
</reference>
<sequence>MAHNPSVLAQVWLLLKQVDYESVYTVSKRWFLFVPTVIFPATFFYDAPFGRFSTPGSLLALDGIRSWIFMELISPMSFLLTAFLHPFSRTPLSVLSPQALLTALYLTHYVNRAVLSPLRTPSRAPSHPAVVVSAIFFNGPNGFLLAAYLTSTAAATFLANAYTHPRFWLGLILWAVGFAGNIIHDEILLNIRRKAKAKGKAKEKSQGEHYSIPHGLLYKYISYPNYFCEWVEWLGFALAASPLPDVGLLPAASTVLTALSAGSVSAVGGLFTLFADSVAPPWAFLAAEVLLMLPRAVRGHRWYLQRFGEAYPSGRRIVVPFLF</sequence>
<feature type="transmembrane region" description="Helical" evidence="6">
    <location>
        <begin position="68"/>
        <end position="87"/>
    </location>
</feature>
<comment type="subcellular location">
    <subcellularLocation>
        <location evidence="1">Membrane</location>
        <topology evidence="1">Multi-pass membrane protein</topology>
    </subcellularLocation>
</comment>
<dbReference type="RefSeq" id="XP_009553354.1">
    <property type="nucleotide sequence ID" value="XM_009555059.1"/>
</dbReference>
<dbReference type="GO" id="GO:0006629">
    <property type="term" value="P:lipid metabolic process"/>
    <property type="evidence" value="ECO:0007669"/>
    <property type="project" value="InterPro"/>
</dbReference>
<dbReference type="AlphaFoldDB" id="W4JMY0"/>
<dbReference type="GeneID" id="20677174"/>
<evidence type="ECO:0000313" key="8">
    <source>
        <dbReference type="EMBL" id="ETW74888.1"/>
    </source>
</evidence>
<dbReference type="Pfam" id="PF02544">
    <property type="entry name" value="Steroid_dh"/>
    <property type="match status" value="2"/>
</dbReference>
<evidence type="ECO:0000256" key="6">
    <source>
        <dbReference type="SAM" id="Phobius"/>
    </source>
</evidence>
<comment type="similarity">
    <text evidence="2">Belongs to the steroid 5-alpha reductase family.</text>
</comment>
<evidence type="ECO:0000259" key="7">
    <source>
        <dbReference type="Pfam" id="PF02544"/>
    </source>
</evidence>
<proteinExistence type="inferred from homology"/>
<name>W4JMY0_HETIT</name>
<feature type="domain" description="3-oxo-5-alpha-steroid 4-dehydrogenase C-terminal" evidence="7">
    <location>
        <begin position="271"/>
        <end position="323"/>
    </location>
</feature>
<protein>
    <recommendedName>
        <fullName evidence="7">3-oxo-5-alpha-steroid 4-dehydrogenase C-terminal domain-containing protein</fullName>
    </recommendedName>
</protein>
<dbReference type="Proteomes" id="UP000030671">
    <property type="component" value="Unassembled WGS sequence"/>
</dbReference>
<accession>W4JMY0</accession>
<dbReference type="InParanoid" id="W4JMY0"/>
<gene>
    <name evidence="8" type="ORF">HETIRDRAFT_461496</name>
</gene>